<reference evidence="4" key="1">
    <citation type="journal article" date="2014" name="Science">
        <title>Ancient hybridizations among the ancestral genomes of bread wheat.</title>
        <authorList>
            <consortium name="International Wheat Genome Sequencing Consortium,"/>
            <person name="Marcussen T."/>
            <person name="Sandve S.R."/>
            <person name="Heier L."/>
            <person name="Spannagl M."/>
            <person name="Pfeifer M."/>
            <person name="Jakobsen K.S."/>
            <person name="Wulff B.B."/>
            <person name="Steuernagel B."/>
            <person name="Mayer K.F."/>
            <person name="Olsen O.A."/>
        </authorList>
    </citation>
    <scope>NUCLEOTIDE SEQUENCE [LARGE SCALE GENOMIC DNA]</scope>
    <source>
        <strain evidence="4">cv. AL8/78</strain>
    </source>
</reference>
<protein>
    <submittedName>
        <fullName evidence="3">Uncharacterized protein</fullName>
    </submittedName>
</protein>
<dbReference type="GO" id="GO:0007052">
    <property type="term" value="P:mitotic spindle organization"/>
    <property type="evidence" value="ECO:0007669"/>
    <property type="project" value="TreeGrafter"/>
</dbReference>
<name>A0A453B9R9_AEGTS</name>
<feature type="coiled-coil region" evidence="1">
    <location>
        <begin position="15"/>
        <end position="130"/>
    </location>
</feature>
<reference evidence="3" key="3">
    <citation type="journal article" date="2017" name="Nature">
        <title>Genome sequence of the progenitor of the wheat D genome Aegilops tauschii.</title>
        <authorList>
            <person name="Luo M.C."/>
            <person name="Gu Y.Q."/>
            <person name="Puiu D."/>
            <person name="Wang H."/>
            <person name="Twardziok S.O."/>
            <person name="Deal K.R."/>
            <person name="Huo N."/>
            <person name="Zhu T."/>
            <person name="Wang L."/>
            <person name="Wang Y."/>
            <person name="McGuire P.E."/>
            <person name="Liu S."/>
            <person name="Long H."/>
            <person name="Ramasamy R.K."/>
            <person name="Rodriguez J.C."/>
            <person name="Van S.L."/>
            <person name="Yuan L."/>
            <person name="Wang Z."/>
            <person name="Xia Z."/>
            <person name="Xiao L."/>
            <person name="Anderson O.D."/>
            <person name="Ouyang S."/>
            <person name="Liang Y."/>
            <person name="Zimin A.V."/>
            <person name="Pertea G."/>
            <person name="Qi P."/>
            <person name="Bennetzen J.L."/>
            <person name="Dai X."/>
            <person name="Dawson M.W."/>
            <person name="Muller H.G."/>
            <person name="Kugler K."/>
            <person name="Rivarola-Duarte L."/>
            <person name="Spannagl M."/>
            <person name="Mayer K.F.X."/>
            <person name="Lu F.H."/>
            <person name="Bevan M.W."/>
            <person name="Leroy P."/>
            <person name="Li P."/>
            <person name="You F.M."/>
            <person name="Sun Q."/>
            <person name="Liu Z."/>
            <person name="Lyons E."/>
            <person name="Wicker T."/>
            <person name="Salzberg S.L."/>
            <person name="Devos K.M."/>
            <person name="Dvorak J."/>
        </authorList>
    </citation>
    <scope>NUCLEOTIDE SEQUENCE [LARGE SCALE GENOMIC DNA]</scope>
    <source>
        <strain evidence="3">cv. AL8/78</strain>
    </source>
</reference>
<keyword evidence="1" id="KW-0175">Coiled coil</keyword>
<dbReference type="Pfam" id="PF25764">
    <property type="entry name" value="KIF21A_4th"/>
    <property type="match status" value="1"/>
</dbReference>
<dbReference type="PANTHER" id="PTHR47969:SF6">
    <property type="entry name" value="KINESIN-LIKE PROTEIN KIN-4C"/>
    <property type="match status" value="1"/>
</dbReference>
<dbReference type="PANTHER" id="PTHR47969">
    <property type="entry name" value="CHROMOSOME-ASSOCIATED KINESIN KIF4A-RELATED"/>
    <property type="match status" value="1"/>
</dbReference>
<dbReference type="InterPro" id="IPR027640">
    <property type="entry name" value="Kinesin-like_fam"/>
</dbReference>
<dbReference type="GO" id="GO:0051231">
    <property type="term" value="P:spindle elongation"/>
    <property type="evidence" value="ECO:0007669"/>
    <property type="project" value="TreeGrafter"/>
</dbReference>
<proteinExistence type="predicted"/>
<reference evidence="3" key="4">
    <citation type="submission" date="2019-03" db="UniProtKB">
        <authorList>
            <consortium name="EnsemblPlants"/>
        </authorList>
    </citation>
    <scope>IDENTIFICATION</scope>
</reference>
<dbReference type="EnsemblPlants" id="AET2Gv20426500.39">
    <property type="protein sequence ID" value="AET2Gv20426500.39"/>
    <property type="gene ID" value="AET2Gv20426500"/>
</dbReference>
<reference evidence="3" key="5">
    <citation type="journal article" date="2021" name="G3 (Bethesda)">
        <title>Aegilops tauschii genome assembly Aet v5.0 features greater sequence contiguity and improved annotation.</title>
        <authorList>
            <person name="Wang L."/>
            <person name="Zhu T."/>
            <person name="Rodriguez J.C."/>
            <person name="Deal K.R."/>
            <person name="Dubcovsky J."/>
            <person name="McGuire P.E."/>
            <person name="Lux T."/>
            <person name="Spannagl M."/>
            <person name="Mayer K.F.X."/>
            <person name="Baldrich P."/>
            <person name="Meyers B.C."/>
            <person name="Huo N."/>
            <person name="Gu Y.Q."/>
            <person name="Zhou H."/>
            <person name="Devos K.M."/>
            <person name="Bennetzen J.L."/>
            <person name="Unver T."/>
            <person name="Budak H."/>
            <person name="Gulick P.J."/>
            <person name="Galiba G."/>
            <person name="Kalapos B."/>
            <person name="Nelson D.R."/>
            <person name="Li P."/>
            <person name="You F.M."/>
            <person name="Luo M.C."/>
            <person name="Dvorak J."/>
        </authorList>
    </citation>
    <scope>NUCLEOTIDE SEQUENCE [LARGE SCALE GENOMIC DNA]</scope>
    <source>
        <strain evidence="3">cv. AL8/78</strain>
    </source>
</reference>
<dbReference type="Gramene" id="AET2Gv20426500.39">
    <property type="protein sequence ID" value="AET2Gv20426500.39"/>
    <property type="gene ID" value="AET2Gv20426500"/>
</dbReference>
<dbReference type="Proteomes" id="UP000015105">
    <property type="component" value="Chromosome 2D"/>
</dbReference>
<dbReference type="AlphaFoldDB" id="A0A453B9R9"/>
<sequence>AEMKQFAKSDTSVLKQHYETKLHEMEQEKRAFQKEIEDLRHALAKLSSSTDECSHKMKDNYLQKLSMLENQVSQLKKKQDAHQQLLRQKQKSDDAAMRLQGEIQRIKSQKVQLQQKIKQESEQFRSWKAAREKEVLQLKKEGRRNEYEMHKLLALNQKQKMVLQRKTEEATMATKRLKDLLEAKKSTRDAHGNRSIRDSGLDAND</sequence>
<feature type="region of interest" description="Disordered" evidence="2">
    <location>
        <begin position="182"/>
        <end position="205"/>
    </location>
</feature>
<evidence type="ECO:0000256" key="1">
    <source>
        <dbReference type="SAM" id="Coils"/>
    </source>
</evidence>
<organism evidence="3 4">
    <name type="scientific">Aegilops tauschii subsp. strangulata</name>
    <name type="common">Goatgrass</name>
    <dbReference type="NCBI Taxonomy" id="200361"/>
    <lineage>
        <taxon>Eukaryota</taxon>
        <taxon>Viridiplantae</taxon>
        <taxon>Streptophyta</taxon>
        <taxon>Embryophyta</taxon>
        <taxon>Tracheophyta</taxon>
        <taxon>Spermatophyta</taxon>
        <taxon>Magnoliopsida</taxon>
        <taxon>Liliopsida</taxon>
        <taxon>Poales</taxon>
        <taxon>Poaceae</taxon>
        <taxon>BOP clade</taxon>
        <taxon>Pooideae</taxon>
        <taxon>Triticodae</taxon>
        <taxon>Triticeae</taxon>
        <taxon>Triticinae</taxon>
        <taxon>Aegilops</taxon>
    </lineage>
</organism>
<reference evidence="4" key="2">
    <citation type="journal article" date="2017" name="Nat. Plants">
        <title>The Aegilops tauschii genome reveals multiple impacts of transposons.</title>
        <authorList>
            <person name="Zhao G."/>
            <person name="Zou C."/>
            <person name="Li K."/>
            <person name="Wang K."/>
            <person name="Li T."/>
            <person name="Gao L."/>
            <person name="Zhang X."/>
            <person name="Wang H."/>
            <person name="Yang Z."/>
            <person name="Liu X."/>
            <person name="Jiang W."/>
            <person name="Mao L."/>
            <person name="Kong X."/>
            <person name="Jiao Y."/>
            <person name="Jia J."/>
        </authorList>
    </citation>
    <scope>NUCLEOTIDE SEQUENCE [LARGE SCALE GENOMIC DNA]</scope>
    <source>
        <strain evidence="4">cv. AL8/78</strain>
    </source>
</reference>
<keyword evidence="4" id="KW-1185">Reference proteome</keyword>
<evidence type="ECO:0000313" key="3">
    <source>
        <dbReference type="EnsemblPlants" id="AET2Gv20426500.39"/>
    </source>
</evidence>
<dbReference type="GO" id="GO:0003777">
    <property type="term" value="F:microtubule motor activity"/>
    <property type="evidence" value="ECO:0007669"/>
    <property type="project" value="InterPro"/>
</dbReference>
<dbReference type="GO" id="GO:0005875">
    <property type="term" value="C:microtubule associated complex"/>
    <property type="evidence" value="ECO:0007669"/>
    <property type="project" value="TreeGrafter"/>
</dbReference>
<accession>A0A453B9R9</accession>
<evidence type="ECO:0000313" key="4">
    <source>
        <dbReference type="Proteomes" id="UP000015105"/>
    </source>
</evidence>
<dbReference type="GO" id="GO:0007018">
    <property type="term" value="P:microtubule-based movement"/>
    <property type="evidence" value="ECO:0007669"/>
    <property type="project" value="InterPro"/>
</dbReference>
<evidence type="ECO:0000256" key="2">
    <source>
        <dbReference type="SAM" id="MobiDB-lite"/>
    </source>
</evidence>